<dbReference type="Pfam" id="PF00023">
    <property type="entry name" value="Ank"/>
    <property type="match status" value="1"/>
</dbReference>
<gene>
    <name evidence="3" type="ORF">AB1Y20_005145</name>
</gene>
<dbReference type="InterPro" id="IPR036770">
    <property type="entry name" value="Ankyrin_rpt-contain_sf"/>
</dbReference>
<keyword evidence="1" id="KW-0677">Repeat</keyword>
<name>A0AB34J3S7_PRYPA</name>
<evidence type="ECO:0000313" key="3">
    <source>
        <dbReference type="EMBL" id="KAL1511861.1"/>
    </source>
</evidence>
<dbReference type="Gene3D" id="1.25.40.20">
    <property type="entry name" value="Ankyrin repeat-containing domain"/>
    <property type="match status" value="1"/>
</dbReference>
<dbReference type="SMART" id="SM00248">
    <property type="entry name" value="ANK"/>
    <property type="match status" value="4"/>
</dbReference>
<reference evidence="3 4" key="1">
    <citation type="journal article" date="2024" name="Science">
        <title>Giant polyketide synthase enzymes in the biosynthesis of giant marine polyether toxins.</title>
        <authorList>
            <person name="Fallon T.R."/>
            <person name="Shende V.V."/>
            <person name="Wierzbicki I.H."/>
            <person name="Pendleton A.L."/>
            <person name="Watervoot N.F."/>
            <person name="Auber R.P."/>
            <person name="Gonzalez D.J."/>
            <person name="Wisecaver J.H."/>
            <person name="Moore B.S."/>
        </authorList>
    </citation>
    <scope>NUCLEOTIDE SEQUENCE [LARGE SCALE GENOMIC DNA]</scope>
    <source>
        <strain evidence="3 4">12B1</strain>
    </source>
</reference>
<dbReference type="AlphaFoldDB" id="A0AB34J3S7"/>
<dbReference type="PANTHER" id="PTHR24198:SF195">
    <property type="entry name" value="DEATH DOMAIN-CONTAINING PROTEIN"/>
    <property type="match status" value="1"/>
</dbReference>
<comment type="caution">
    <text evidence="3">The sequence shown here is derived from an EMBL/GenBank/DDBJ whole genome shotgun (WGS) entry which is preliminary data.</text>
</comment>
<evidence type="ECO:0000256" key="2">
    <source>
        <dbReference type="ARBA" id="ARBA00023043"/>
    </source>
</evidence>
<keyword evidence="2" id="KW-0040">ANK repeat</keyword>
<evidence type="ECO:0008006" key="5">
    <source>
        <dbReference type="Google" id="ProtNLM"/>
    </source>
</evidence>
<evidence type="ECO:0000313" key="4">
    <source>
        <dbReference type="Proteomes" id="UP001515480"/>
    </source>
</evidence>
<protein>
    <recommendedName>
        <fullName evidence="5">Ankyrin repeat protein</fullName>
    </recommendedName>
</protein>
<sequence>MLHPRLQTAECALEELLQAAENGRFEVVKSLVDDRVVGINSTHWTRRRLQPRIAEVWQDYSVQAECSALLCASSAGHADVLRLLSSRGATADARTRQGMSALMLASFAAHSDVVEVLLRKMSASSVDYVSEYGFTALHLACASPHEDHSKSAAVVEALLHARCNPHTMDGKRRTPLHYAAARHNKEACAHLIAARAWLQEKDEDCNTPMDLALGRAERISNGMGIAPPSVLLVLRELRWLPSVRLLWIGHLRGFSSASSSDACPLSSLSRDLVLLICKAVIRTHIPN</sequence>
<dbReference type="Pfam" id="PF12796">
    <property type="entry name" value="Ank_2"/>
    <property type="match status" value="1"/>
</dbReference>
<proteinExistence type="predicted"/>
<accession>A0AB34J3S7</accession>
<dbReference type="EMBL" id="JBGBPQ010000013">
    <property type="protein sequence ID" value="KAL1511861.1"/>
    <property type="molecule type" value="Genomic_DNA"/>
</dbReference>
<dbReference type="SUPFAM" id="SSF48403">
    <property type="entry name" value="Ankyrin repeat"/>
    <property type="match status" value="1"/>
</dbReference>
<organism evidence="3 4">
    <name type="scientific">Prymnesium parvum</name>
    <name type="common">Toxic golden alga</name>
    <dbReference type="NCBI Taxonomy" id="97485"/>
    <lineage>
        <taxon>Eukaryota</taxon>
        <taxon>Haptista</taxon>
        <taxon>Haptophyta</taxon>
        <taxon>Prymnesiophyceae</taxon>
        <taxon>Prymnesiales</taxon>
        <taxon>Prymnesiaceae</taxon>
        <taxon>Prymnesium</taxon>
    </lineage>
</organism>
<evidence type="ECO:0000256" key="1">
    <source>
        <dbReference type="ARBA" id="ARBA00022737"/>
    </source>
</evidence>
<keyword evidence="4" id="KW-1185">Reference proteome</keyword>
<dbReference type="Proteomes" id="UP001515480">
    <property type="component" value="Unassembled WGS sequence"/>
</dbReference>
<dbReference type="PANTHER" id="PTHR24198">
    <property type="entry name" value="ANKYRIN REPEAT AND PROTEIN KINASE DOMAIN-CONTAINING PROTEIN"/>
    <property type="match status" value="1"/>
</dbReference>
<dbReference type="InterPro" id="IPR002110">
    <property type="entry name" value="Ankyrin_rpt"/>
</dbReference>